<name>A0AAD5MCW6_PARTN</name>
<comment type="caution">
    <text evidence="2">The sequence shown here is derived from an EMBL/GenBank/DDBJ whole genome shotgun (WGS) entry which is preliminary data.</text>
</comment>
<dbReference type="EMBL" id="JAHQIW010002771">
    <property type="protein sequence ID" value="KAJ1356282.1"/>
    <property type="molecule type" value="Genomic_DNA"/>
</dbReference>
<organism evidence="2 3">
    <name type="scientific">Parelaphostrongylus tenuis</name>
    <name type="common">Meningeal worm</name>
    <dbReference type="NCBI Taxonomy" id="148309"/>
    <lineage>
        <taxon>Eukaryota</taxon>
        <taxon>Metazoa</taxon>
        <taxon>Ecdysozoa</taxon>
        <taxon>Nematoda</taxon>
        <taxon>Chromadorea</taxon>
        <taxon>Rhabditida</taxon>
        <taxon>Rhabditina</taxon>
        <taxon>Rhabditomorpha</taxon>
        <taxon>Strongyloidea</taxon>
        <taxon>Metastrongylidae</taxon>
        <taxon>Parelaphostrongylus</taxon>
    </lineage>
</organism>
<evidence type="ECO:0000313" key="3">
    <source>
        <dbReference type="Proteomes" id="UP001196413"/>
    </source>
</evidence>
<accession>A0AAD5MCW6</accession>
<evidence type="ECO:0000313" key="2">
    <source>
        <dbReference type="EMBL" id="KAJ1356282.1"/>
    </source>
</evidence>
<feature type="transmembrane region" description="Helical" evidence="1">
    <location>
        <begin position="51"/>
        <end position="74"/>
    </location>
</feature>
<keyword evidence="1" id="KW-1133">Transmembrane helix</keyword>
<keyword evidence="1" id="KW-0472">Membrane</keyword>
<keyword evidence="3" id="KW-1185">Reference proteome</keyword>
<dbReference type="AlphaFoldDB" id="A0AAD5MCW6"/>
<keyword evidence="1" id="KW-0812">Transmembrane</keyword>
<sequence>MGVKRNRKGRSFRHNCGEKFRIFIRPQLMTESSSIATDLLKETLSCTAKGLSLMLTTDSVVAGVLLGLIIRPLILSPQVD</sequence>
<gene>
    <name evidence="2" type="ORF">KIN20_013963</name>
</gene>
<protein>
    <submittedName>
        <fullName evidence="2">Uncharacterized protein</fullName>
    </submittedName>
</protein>
<dbReference type="Proteomes" id="UP001196413">
    <property type="component" value="Unassembled WGS sequence"/>
</dbReference>
<proteinExistence type="predicted"/>
<evidence type="ECO:0000256" key="1">
    <source>
        <dbReference type="SAM" id="Phobius"/>
    </source>
</evidence>
<reference evidence="2" key="1">
    <citation type="submission" date="2021-06" db="EMBL/GenBank/DDBJ databases">
        <title>Parelaphostrongylus tenuis whole genome reference sequence.</title>
        <authorList>
            <person name="Garwood T.J."/>
            <person name="Larsen P.A."/>
            <person name="Fountain-Jones N.M."/>
            <person name="Garbe J.R."/>
            <person name="Macchietto M.G."/>
            <person name="Kania S.A."/>
            <person name="Gerhold R.W."/>
            <person name="Richards J.E."/>
            <person name="Wolf T.M."/>
        </authorList>
    </citation>
    <scope>NUCLEOTIDE SEQUENCE</scope>
    <source>
        <strain evidence="2">MNPRO001-30</strain>
        <tissue evidence="2">Meninges</tissue>
    </source>
</reference>